<evidence type="ECO:0000256" key="3">
    <source>
        <dbReference type="ARBA" id="ARBA00022741"/>
    </source>
</evidence>
<dbReference type="EMBL" id="QDKL01000001">
    <property type="protein sequence ID" value="RZF22874.1"/>
    <property type="molecule type" value="Genomic_DNA"/>
</dbReference>
<gene>
    <name evidence="9" type="primary">rdgB</name>
    <name evidence="9" type="ORF">DAY19_03620</name>
</gene>
<organism evidence="9 10">
    <name type="scientific">Halobacteriovorax vibrionivorans</name>
    <dbReference type="NCBI Taxonomy" id="2152716"/>
    <lineage>
        <taxon>Bacteria</taxon>
        <taxon>Pseudomonadati</taxon>
        <taxon>Bdellovibrionota</taxon>
        <taxon>Bacteriovoracia</taxon>
        <taxon>Bacteriovoracales</taxon>
        <taxon>Halobacteriovoraceae</taxon>
        <taxon>Halobacteriovorax</taxon>
    </lineage>
</organism>
<evidence type="ECO:0000256" key="7">
    <source>
        <dbReference type="HAMAP-Rule" id="MF_01405"/>
    </source>
</evidence>
<comment type="catalytic activity">
    <reaction evidence="7">
        <text>XTP + H2O = XMP + diphosphate + H(+)</text>
        <dbReference type="Rhea" id="RHEA:28610"/>
        <dbReference type="ChEBI" id="CHEBI:15377"/>
        <dbReference type="ChEBI" id="CHEBI:15378"/>
        <dbReference type="ChEBI" id="CHEBI:33019"/>
        <dbReference type="ChEBI" id="CHEBI:57464"/>
        <dbReference type="ChEBI" id="CHEBI:61314"/>
        <dbReference type="EC" id="3.6.1.66"/>
    </reaction>
</comment>
<feature type="binding site" evidence="7">
    <location>
        <position position="170"/>
    </location>
    <ligand>
        <name>substrate</name>
    </ligand>
</feature>
<dbReference type="HAMAP" id="MF_01405">
    <property type="entry name" value="Non_canon_purine_NTPase"/>
    <property type="match status" value="1"/>
</dbReference>
<evidence type="ECO:0000313" key="10">
    <source>
        <dbReference type="Proteomes" id="UP000443582"/>
    </source>
</evidence>
<comment type="cofactor">
    <cofactor evidence="7">
        <name>Mg(2+)</name>
        <dbReference type="ChEBI" id="CHEBI:18420"/>
    </cofactor>
    <text evidence="7">Binds 1 Mg(2+) ion per subunit.</text>
</comment>
<sequence length="190" mass="21295">MNFILASGNAHKAEEFGILFKDSNVTVKAAPTKLEVVEDGTTYQENALKKAQAYYEEFKKPVLADDSGINVEALPDELGIFSARFGGEGLTDKQRAELLLEKLLDKEKREAFFTCVLCFYISPEEIYFFEGRMEGEISDSYVGDGGFGYDPVFCPKAFPNKTVAELEEWKNANSHRAKAVESAVKFFKEL</sequence>
<comment type="caution">
    <text evidence="9">The sequence shown here is derived from an EMBL/GenBank/DDBJ whole genome shotgun (WGS) entry which is preliminary data.</text>
</comment>
<dbReference type="InterPro" id="IPR020922">
    <property type="entry name" value="dITP/XTP_pyrophosphatase"/>
</dbReference>
<accession>A0ABY0IIT6</accession>
<evidence type="ECO:0000256" key="8">
    <source>
        <dbReference type="RuleBase" id="RU003781"/>
    </source>
</evidence>
<proteinExistence type="inferred from homology"/>
<name>A0ABY0IIT6_9BACT</name>
<dbReference type="Gene3D" id="3.90.950.10">
    <property type="match status" value="1"/>
</dbReference>
<comment type="caution">
    <text evidence="7">Lacks conserved residue(s) required for the propagation of feature annotation.</text>
</comment>
<keyword evidence="10" id="KW-1185">Reference proteome</keyword>
<evidence type="ECO:0000256" key="6">
    <source>
        <dbReference type="ARBA" id="ARBA00023080"/>
    </source>
</evidence>
<feature type="binding site" evidence="7">
    <location>
        <begin position="175"/>
        <end position="176"/>
    </location>
    <ligand>
        <name>substrate</name>
    </ligand>
</feature>
<keyword evidence="4 7" id="KW-0378">Hydrolase</keyword>
<comment type="catalytic activity">
    <reaction evidence="7">
        <text>ITP + H2O = IMP + diphosphate + H(+)</text>
        <dbReference type="Rhea" id="RHEA:29399"/>
        <dbReference type="ChEBI" id="CHEBI:15377"/>
        <dbReference type="ChEBI" id="CHEBI:15378"/>
        <dbReference type="ChEBI" id="CHEBI:33019"/>
        <dbReference type="ChEBI" id="CHEBI:58053"/>
        <dbReference type="ChEBI" id="CHEBI:61402"/>
        <dbReference type="EC" id="3.6.1.66"/>
    </reaction>
</comment>
<comment type="subunit">
    <text evidence="7">Homodimer.</text>
</comment>
<dbReference type="Proteomes" id="UP000443582">
    <property type="component" value="Unassembled WGS sequence"/>
</dbReference>
<evidence type="ECO:0000256" key="2">
    <source>
        <dbReference type="ARBA" id="ARBA00022723"/>
    </source>
</evidence>
<keyword evidence="6 7" id="KW-0546">Nucleotide metabolism</keyword>
<reference evidence="10" key="1">
    <citation type="journal article" date="2019" name="Int. J. Syst. Evol. Microbiol.">
        <title>Halobacteriovorax valvorus sp. nov., a novel prokaryotic predator isolated from coastal seawater of China.</title>
        <authorList>
            <person name="Chen M.-X."/>
        </authorList>
    </citation>
    <scope>NUCLEOTIDE SEQUENCE [LARGE SCALE GENOMIC DNA]</scope>
    <source>
        <strain evidence="10">BL9</strain>
    </source>
</reference>
<feature type="binding site" evidence="7">
    <location>
        <begin position="7"/>
        <end position="12"/>
    </location>
    <ligand>
        <name>substrate</name>
    </ligand>
</feature>
<comment type="similarity">
    <text evidence="1 7 8">Belongs to the HAM1 NTPase family.</text>
</comment>
<comment type="function">
    <text evidence="7">Pyrophosphatase that catalyzes the hydrolysis of nucleoside triphosphates to their monophosphate derivatives, with a high preference for the non-canonical purine nucleotides XTP (xanthosine triphosphate), dITP (deoxyinosine triphosphate) and ITP. Seems to function as a house-cleaning enzyme that removes non-canonical purine nucleotides from the nucleotide pool, thus preventing their incorporation into DNA/RNA and avoiding chromosomal lesions.</text>
</comment>
<feature type="active site" description="Proton acceptor" evidence="7">
    <location>
        <position position="66"/>
    </location>
</feature>
<feature type="binding site" evidence="7">
    <location>
        <position position="67"/>
    </location>
    <ligand>
        <name>substrate</name>
    </ligand>
</feature>
<dbReference type="EC" id="3.6.1.66" evidence="7"/>
<evidence type="ECO:0000256" key="5">
    <source>
        <dbReference type="ARBA" id="ARBA00022842"/>
    </source>
</evidence>
<dbReference type="InterPro" id="IPR002637">
    <property type="entry name" value="RdgB/HAM1"/>
</dbReference>
<dbReference type="PANTHER" id="PTHR11067">
    <property type="entry name" value="INOSINE TRIPHOSPHATE PYROPHOSPHATASE/HAM1 PROTEIN"/>
    <property type="match status" value="1"/>
</dbReference>
<comment type="catalytic activity">
    <reaction evidence="7">
        <text>dITP + H2O = dIMP + diphosphate + H(+)</text>
        <dbReference type="Rhea" id="RHEA:28342"/>
        <dbReference type="ChEBI" id="CHEBI:15377"/>
        <dbReference type="ChEBI" id="CHEBI:15378"/>
        <dbReference type="ChEBI" id="CHEBI:33019"/>
        <dbReference type="ChEBI" id="CHEBI:61194"/>
        <dbReference type="ChEBI" id="CHEBI:61382"/>
        <dbReference type="EC" id="3.6.1.66"/>
    </reaction>
</comment>
<keyword evidence="5 7" id="KW-0460">Magnesium</keyword>
<feature type="binding site" evidence="7">
    <location>
        <position position="66"/>
    </location>
    <ligand>
        <name>Mg(2+)</name>
        <dbReference type="ChEBI" id="CHEBI:18420"/>
    </ligand>
</feature>
<evidence type="ECO:0000256" key="4">
    <source>
        <dbReference type="ARBA" id="ARBA00022801"/>
    </source>
</evidence>
<dbReference type="Pfam" id="PF01725">
    <property type="entry name" value="Ham1p_like"/>
    <property type="match status" value="1"/>
</dbReference>
<evidence type="ECO:0000313" key="9">
    <source>
        <dbReference type="EMBL" id="RZF22874.1"/>
    </source>
</evidence>
<feature type="binding site" evidence="7">
    <location>
        <begin position="147"/>
        <end position="150"/>
    </location>
    <ligand>
        <name>substrate</name>
    </ligand>
</feature>
<dbReference type="InterPro" id="IPR029001">
    <property type="entry name" value="ITPase-like_fam"/>
</dbReference>
<dbReference type="RefSeq" id="WP_114705818.1">
    <property type="nucleotide sequence ID" value="NZ_QDKL01000001.1"/>
</dbReference>
<evidence type="ECO:0000256" key="1">
    <source>
        <dbReference type="ARBA" id="ARBA00008023"/>
    </source>
</evidence>
<keyword evidence="2 7" id="KW-0479">Metal-binding</keyword>
<dbReference type="CDD" id="cd00515">
    <property type="entry name" value="HAM1"/>
    <property type="match status" value="1"/>
</dbReference>
<keyword evidence="3 7" id="KW-0547">Nucleotide-binding</keyword>
<dbReference type="SUPFAM" id="SSF52972">
    <property type="entry name" value="ITPase-like"/>
    <property type="match status" value="1"/>
</dbReference>
<dbReference type="NCBIfam" id="TIGR00042">
    <property type="entry name" value="RdgB/HAM1 family non-canonical purine NTP pyrophosphatase"/>
    <property type="match status" value="1"/>
</dbReference>
<protein>
    <recommendedName>
        <fullName evidence="7">dITP/XTP pyrophosphatase</fullName>
        <ecNumber evidence="7">3.6.1.66</ecNumber>
    </recommendedName>
    <alternativeName>
        <fullName evidence="7">Non-canonical purine NTP pyrophosphatase</fullName>
    </alternativeName>
    <alternativeName>
        <fullName evidence="7">Non-standard purine NTP pyrophosphatase</fullName>
    </alternativeName>
    <alternativeName>
        <fullName evidence="7">Nucleoside-triphosphate diphosphatase</fullName>
    </alternativeName>
    <alternativeName>
        <fullName evidence="7">Nucleoside-triphosphate pyrophosphatase</fullName>
        <shortName evidence="7">NTPase</shortName>
    </alternativeName>
</protein>
<dbReference type="PANTHER" id="PTHR11067:SF9">
    <property type="entry name" value="INOSINE TRIPHOSPHATE PYROPHOSPHATASE"/>
    <property type="match status" value="1"/>
</dbReference>